<proteinExistence type="predicted"/>
<evidence type="ECO:0000256" key="1">
    <source>
        <dbReference type="SAM" id="MobiDB-lite"/>
    </source>
</evidence>
<reference evidence="3 4" key="1">
    <citation type="submission" date="2021-07" db="EMBL/GenBank/DDBJ databases">
        <authorList>
            <person name="Palmer J.M."/>
        </authorList>
    </citation>
    <scope>NUCLEOTIDE SEQUENCE [LARGE SCALE GENOMIC DNA]</scope>
    <source>
        <strain evidence="3 4">AT_MEX2019</strain>
        <tissue evidence="3">Muscle</tissue>
    </source>
</reference>
<organism evidence="3 4">
    <name type="scientific">Ataeniobius toweri</name>
    <dbReference type="NCBI Taxonomy" id="208326"/>
    <lineage>
        <taxon>Eukaryota</taxon>
        <taxon>Metazoa</taxon>
        <taxon>Chordata</taxon>
        <taxon>Craniata</taxon>
        <taxon>Vertebrata</taxon>
        <taxon>Euteleostomi</taxon>
        <taxon>Actinopterygii</taxon>
        <taxon>Neopterygii</taxon>
        <taxon>Teleostei</taxon>
        <taxon>Neoteleostei</taxon>
        <taxon>Acanthomorphata</taxon>
        <taxon>Ovalentaria</taxon>
        <taxon>Atherinomorphae</taxon>
        <taxon>Cyprinodontiformes</taxon>
        <taxon>Goodeidae</taxon>
        <taxon>Ataeniobius</taxon>
    </lineage>
</organism>
<keyword evidence="2" id="KW-0812">Transmembrane</keyword>
<keyword evidence="2" id="KW-1133">Transmembrane helix</keyword>
<evidence type="ECO:0000256" key="2">
    <source>
        <dbReference type="SAM" id="Phobius"/>
    </source>
</evidence>
<sequence length="151" mass="18028">VRKLESEVEGEQRRGADAVKGVRKYESRVKELTYQVTSLFLKTFEIPPIQKNIHLVYSFVLLFSISLHKYFLDLCRLRRTRRIWQDFRTLWTSYSLKLRPTRDRLRRRRSRPTPTCPGSGRSSMRWRKFRSVLTSLSLRSTSSESRAVMLE</sequence>
<feature type="transmembrane region" description="Helical" evidence="2">
    <location>
        <begin position="53"/>
        <end position="72"/>
    </location>
</feature>
<name>A0ABU7CAF5_9TELE</name>
<feature type="non-terminal residue" evidence="3">
    <location>
        <position position="151"/>
    </location>
</feature>
<feature type="region of interest" description="Disordered" evidence="1">
    <location>
        <begin position="103"/>
        <end position="123"/>
    </location>
</feature>
<evidence type="ECO:0000313" key="3">
    <source>
        <dbReference type="EMBL" id="MED6259579.1"/>
    </source>
</evidence>
<protein>
    <submittedName>
        <fullName evidence="3">Uncharacterized protein</fullName>
    </submittedName>
</protein>
<gene>
    <name evidence="3" type="ORF">ATANTOWER_025568</name>
</gene>
<dbReference type="EMBL" id="JAHUTI010084611">
    <property type="protein sequence ID" value="MED6259579.1"/>
    <property type="molecule type" value="Genomic_DNA"/>
</dbReference>
<keyword evidence="2" id="KW-0472">Membrane</keyword>
<keyword evidence="4" id="KW-1185">Reference proteome</keyword>
<feature type="non-terminal residue" evidence="3">
    <location>
        <position position="1"/>
    </location>
</feature>
<evidence type="ECO:0000313" key="4">
    <source>
        <dbReference type="Proteomes" id="UP001345963"/>
    </source>
</evidence>
<accession>A0ABU7CAF5</accession>
<dbReference type="Proteomes" id="UP001345963">
    <property type="component" value="Unassembled WGS sequence"/>
</dbReference>
<comment type="caution">
    <text evidence="3">The sequence shown here is derived from an EMBL/GenBank/DDBJ whole genome shotgun (WGS) entry which is preliminary data.</text>
</comment>